<dbReference type="EMBL" id="QGTL01000011">
    <property type="protein sequence ID" value="PWV71211.1"/>
    <property type="molecule type" value="Genomic_DNA"/>
</dbReference>
<dbReference type="PIRSF" id="PIRSF029171">
    <property type="entry name" value="Esterase_LipA"/>
    <property type="match status" value="1"/>
</dbReference>
<dbReference type="InterPro" id="IPR005152">
    <property type="entry name" value="Lipase_secreted"/>
</dbReference>
<name>A0A317N7E3_9NOCA</name>
<organism evidence="1 2">
    <name type="scientific">Nocardia neocaledoniensis</name>
    <dbReference type="NCBI Taxonomy" id="236511"/>
    <lineage>
        <taxon>Bacteria</taxon>
        <taxon>Bacillati</taxon>
        <taxon>Actinomycetota</taxon>
        <taxon>Actinomycetes</taxon>
        <taxon>Mycobacteriales</taxon>
        <taxon>Nocardiaceae</taxon>
        <taxon>Nocardia</taxon>
    </lineage>
</organism>
<sequence>MRMPGEVTIGAMAVASVLALVTMCAGWATAVPAPEQDSFYVEPAGLAGLANGAVLGSRPVEPESYGLPLPADAWQVRYKTVDNHGEPRAYVATVLVPHGEWNGAGPRPLLSYQVAEDGVGARCAPSYALRGGVDGVPSNAYSETGMIRFALEQGWALVVPDYQGPDSDLFGAEGYAHGVLDGIRAARAFGPAAIDPAAPIGMWGYSGGAQATAVAAQSQAAYAPELPLAGVALGGTVADLESTMSGFSGGIAGGAAVVGLVGLNRSYPDADVAQYLNESGRAKLAASQNDCLLDAALRYPFLDAAELEAWPGSITNNPALSEVVRGASPLFRPGAPTVPVLIHHAIADEFAPIDSARALAGKYCAAGIPVRYVENPIGEHGTEAMFGLPAVLSYLADRFSAKPAPNDC</sequence>
<dbReference type="InterPro" id="IPR029058">
    <property type="entry name" value="AB_hydrolase_fold"/>
</dbReference>
<gene>
    <name evidence="1" type="ORF">DFR69_111203</name>
</gene>
<reference evidence="1 2" key="1">
    <citation type="submission" date="2018-05" db="EMBL/GenBank/DDBJ databases">
        <title>Genomic Encyclopedia of Type Strains, Phase IV (KMG-IV): sequencing the most valuable type-strain genomes for metagenomic binning, comparative biology and taxonomic classification.</title>
        <authorList>
            <person name="Goeker M."/>
        </authorList>
    </citation>
    <scope>NUCLEOTIDE SEQUENCE [LARGE SCALE GENOMIC DNA]</scope>
    <source>
        <strain evidence="1 2">DSM 44717</strain>
    </source>
</reference>
<evidence type="ECO:0000313" key="2">
    <source>
        <dbReference type="Proteomes" id="UP000246410"/>
    </source>
</evidence>
<dbReference type="SUPFAM" id="SSF53474">
    <property type="entry name" value="alpha/beta-Hydrolases"/>
    <property type="match status" value="1"/>
</dbReference>
<dbReference type="Gene3D" id="3.40.50.1820">
    <property type="entry name" value="alpha/beta hydrolase"/>
    <property type="match status" value="1"/>
</dbReference>
<dbReference type="PANTHER" id="PTHR34853:SF1">
    <property type="entry name" value="LIPASE 5"/>
    <property type="match status" value="1"/>
</dbReference>
<protein>
    <submittedName>
        <fullName evidence="1">Secretory lipase</fullName>
    </submittedName>
</protein>
<dbReference type="GO" id="GO:0016042">
    <property type="term" value="P:lipid catabolic process"/>
    <property type="evidence" value="ECO:0007669"/>
    <property type="project" value="InterPro"/>
</dbReference>
<dbReference type="Pfam" id="PF03583">
    <property type="entry name" value="LIP"/>
    <property type="match status" value="1"/>
</dbReference>
<dbReference type="RefSeq" id="WP_244198468.1">
    <property type="nucleotide sequence ID" value="NZ_QGTL01000011.1"/>
</dbReference>
<dbReference type="GO" id="GO:0004806">
    <property type="term" value="F:triacylglycerol lipase activity"/>
    <property type="evidence" value="ECO:0007669"/>
    <property type="project" value="InterPro"/>
</dbReference>
<dbReference type="Gene3D" id="1.10.260.130">
    <property type="match status" value="1"/>
</dbReference>
<comment type="caution">
    <text evidence="1">The sequence shown here is derived from an EMBL/GenBank/DDBJ whole genome shotgun (WGS) entry which is preliminary data.</text>
</comment>
<evidence type="ECO:0000313" key="1">
    <source>
        <dbReference type="EMBL" id="PWV71211.1"/>
    </source>
</evidence>
<dbReference type="AlphaFoldDB" id="A0A317N7E3"/>
<accession>A0A317N7E3</accession>
<dbReference type="PANTHER" id="PTHR34853">
    <property type="match status" value="1"/>
</dbReference>
<keyword evidence="2" id="KW-1185">Reference proteome</keyword>
<proteinExistence type="predicted"/>
<dbReference type="Proteomes" id="UP000246410">
    <property type="component" value="Unassembled WGS sequence"/>
</dbReference>